<keyword evidence="1" id="KW-0808">Transferase</keyword>
<comment type="caution">
    <text evidence="7">The sequence shown here is derived from an EMBL/GenBank/DDBJ whole genome shotgun (WGS) entry which is preliminary data.</text>
</comment>
<proteinExistence type="predicted"/>
<keyword evidence="8" id="KW-1185">Reference proteome</keyword>
<feature type="binding site" evidence="5">
    <location>
        <position position="48"/>
    </location>
    <ligand>
        <name>ATP</name>
        <dbReference type="ChEBI" id="CHEBI:30616"/>
    </ligand>
</feature>
<dbReference type="InterPro" id="IPR008271">
    <property type="entry name" value="Ser/Thr_kinase_AS"/>
</dbReference>
<dbReference type="InterPro" id="IPR017441">
    <property type="entry name" value="Protein_kinase_ATP_BS"/>
</dbReference>
<dbReference type="PANTHER" id="PTHR43289:SF6">
    <property type="entry name" value="SERINE_THREONINE-PROTEIN KINASE NEKL-3"/>
    <property type="match status" value="1"/>
</dbReference>
<reference evidence="7 8" key="1">
    <citation type="submission" date="2019-06" db="EMBL/GenBank/DDBJ databases">
        <authorList>
            <person name="Jiang L."/>
        </authorList>
    </citation>
    <scope>NUCLEOTIDE SEQUENCE [LARGE SCALE GENOMIC DNA]</scope>
    <source>
        <strain evidence="7 8">YIM 48858</strain>
    </source>
</reference>
<dbReference type="InterPro" id="IPR011009">
    <property type="entry name" value="Kinase-like_dom_sf"/>
</dbReference>
<organism evidence="7 8">
    <name type="scientific">Rubellimicrobium roseum</name>
    <dbReference type="NCBI Taxonomy" id="687525"/>
    <lineage>
        <taxon>Bacteria</taxon>
        <taxon>Pseudomonadati</taxon>
        <taxon>Pseudomonadota</taxon>
        <taxon>Alphaproteobacteria</taxon>
        <taxon>Rhodobacterales</taxon>
        <taxon>Roseobacteraceae</taxon>
        <taxon>Rubellimicrobium</taxon>
    </lineage>
</organism>
<dbReference type="Pfam" id="PF00069">
    <property type="entry name" value="Pkinase"/>
    <property type="match status" value="1"/>
</dbReference>
<dbReference type="OrthoDB" id="9801841at2"/>
<keyword evidence="3 7" id="KW-0418">Kinase</keyword>
<protein>
    <submittedName>
        <fullName evidence="7">Serine/threonine protein kinase</fullName>
    </submittedName>
</protein>
<evidence type="ECO:0000256" key="4">
    <source>
        <dbReference type="ARBA" id="ARBA00022840"/>
    </source>
</evidence>
<dbReference type="PANTHER" id="PTHR43289">
    <property type="entry name" value="MITOGEN-ACTIVATED PROTEIN KINASE KINASE KINASE 20-RELATED"/>
    <property type="match status" value="1"/>
</dbReference>
<dbReference type="PROSITE" id="PS00107">
    <property type="entry name" value="PROTEIN_KINASE_ATP"/>
    <property type="match status" value="1"/>
</dbReference>
<evidence type="ECO:0000256" key="5">
    <source>
        <dbReference type="PROSITE-ProRule" id="PRU10141"/>
    </source>
</evidence>
<dbReference type="Proteomes" id="UP000305709">
    <property type="component" value="Unassembled WGS sequence"/>
</dbReference>
<name>A0A5C4ND06_9RHOB</name>
<dbReference type="AlphaFoldDB" id="A0A5C4ND06"/>
<keyword evidence="7" id="KW-0723">Serine/threonine-protein kinase</keyword>
<feature type="domain" description="Protein kinase" evidence="6">
    <location>
        <begin position="19"/>
        <end position="277"/>
    </location>
</feature>
<evidence type="ECO:0000313" key="7">
    <source>
        <dbReference type="EMBL" id="TNC72573.1"/>
    </source>
</evidence>
<dbReference type="GO" id="GO:0005524">
    <property type="term" value="F:ATP binding"/>
    <property type="evidence" value="ECO:0007669"/>
    <property type="project" value="UniProtKB-UniRule"/>
</dbReference>
<accession>A0A5C4ND06</accession>
<dbReference type="InterPro" id="IPR000719">
    <property type="entry name" value="Prot_kinase_dom"/>
</dbReference>
<dbReference type="GO" id="GO:0004674">
    <property type="term" value="F:protein serine/threonine kinase activity"/>
    <property type="evidence" value="ECO:0007669"/>
    <property type="project" value="UniProtKB-KW"/>
</dbReference>
<dbReference type="SMART" id="SM00220">
    <property type="entry name" value="S_TKc"/>
    <property type="match status" value="1"/>
</dbReference>
<dbReference type="Gene3D" id="1.10.510.10">
    <property type="entry name" value="Transferase(Phosphotransferase) domain 1"/>
    <property type="match status" value="1"/>
</dbReference>
<dbReference type="RefSeq" id="WP_139081081.1">
    <property type="nucleotide sequence ID" value="NZ_VDFV01000007.1"/>
</dbReference>
<dbReference type="PROSITE" id="PS50011">
    <property type="entry name" value="PROTEIN_KINASE_DOM"/>
    <property type="match status" value="1"/>
</dbReference>
<evidence type="ECO:0000256" key="2">
    <source>
        <dbReference type="ARBA" id="ARBA00022741"/>
    </source>
</evidence>
<sequence length="341" mass="37652">MLALAPVNLQAGQAIPNKYEVVRPLGRGAFGEVYHVRNLHLGRDSALKLIRVEDPSSYREIVEAQAQYLCTHDHVVKVLTADVLNGAVLIEMELLEGGSLGDALMRGFVPAIDSMVYMKHVLFALEHAHAKGIVHRDVKPGNIMLSGSVAKLSDFGTVIHPESGIMASACFYHPHASPEAANGYEFSAASDVYAAGVTLLRAVNNQPSLGAVLADPEWPRLVSEGRLAARIGFADHVPPALKRLINKATHADIEQRFRSAKEFRQALERLRPARPWIRMSDDRWTCSYGGKEEIAQVQPGPCPTVIYTVDGRRRREHCGSYRTEHEARHQLARIIAQTTLH</sequence>
<keyword evidence="4 5" id="KW-0067">ATP-binding</keyword>
<dbReference type="SUPFAM" id="SSF56112">
    <property type="entry name" value="Protein kinase-like (PK-like)"/>
    <property type="match status" value="1"/>
</dbReference>
<evidence type="ECO:0000313" key="8">
    <source>
        <dbReference type="Proteomes" id="UP000305709"/>
    </source>
</evidence>
<keyword evidence="2 5" id="KW-0547">Nucleotide-binding</keyword>
<evidence type="ECO:0000256" key="3">
    <source>
        <dbReference type="ARBA" id="ARBA00022777"/>
    </source>
</evidence>
<gene>
    <name evidence="7" type="ORF">FHG71_07835</name>
</gene>
<evidence type="ECO:0000259" key="6">
    <source>
        <dbReference type="PROSITE" id="PS50011"/>
    </source>
</evidence>
<dbReference type="PROSITE" id="PS00108">
    <property type="entry name" value="PROTEIN_KINASE_ST"/>
    <property type="match status" value="1"/>
</dbReference>
<dbReference type="EMBL" id="VDFV01000007">
    <property type="protein sequence ID" value="TNC72573.1"/>
    <property type="molecule type" value="Genomic_DNA"/>
</dbReference>
<evidence type="ECO:0000256" key="1">
    <source>
        <dbReference type="ARBA" id="ARBA00022679"/>
    </source>
</evidence>
<dbReference type="CDD" id="cd14014">
    <property type="entry name" value="STKc_PknB_like"/>
    <property type="match status" value="1"/>
</dbReference>